<dbReference type="EMBL" id="BGZK01000175">
    <property type="protein sequence ID" value="GBP26042.1"/>
    <property type="molecule type" value="Genomic_DNA"/>
</dbReference>
<dbReference type="OrthoDB" id="242257at2759"/>
<comment type="caution">
    <text evidence="1">The sequence shown here is derived from an EMBL/GenBank/DDBJ whole genome shotgun (WGS) entry which is preliminary data.</text>
</comment>
<name>A0A4C1UJ93_EUMVA</name>
<dbReference type="Proteomes" id="UP000299102">
    <property type="component" value="Unassembled WGS sequence"/>
</dbReference>
<accession>A0A4C1UJ93</accession>
<dbReference type="AlphaFoldDB" id="A0A4C1UJ93"/>
<reference evidence="1 2" key="1">
    <citation type="journal article" date="2019" name="Commun. Biol.">
        <title>The bagworm genome reveals a unique fibroin gene that provides high tensile strength.</title>
        <authorList>
            <person name="Kono N."/>
            <person name="Nakamura H."/>
            <person name="Ohtoshi R."/>
            <person name="Tomita M."/>
            <person name="Numata K."/>
            <person name="Arakawa K."/>
        </authorList>
    </citation>
    <scope>NUCLEOTIDE SEQUENCE [LARGE SCALE GENOMIC DNA]</scope>
</reference>
<organism evidence="1 2">
    <name type="scientific">Eumeta variegata</name>
    <name type="common">Bagworm moth</name>
    <name type="synonym">Eumeta japonica</name>
    <dbReference type="NCBI Taxonomy" id="151549"/>
    <lineage>
        <taxon>Eukaryota</taxon>
        <taxon>Metazoa</taxon>
        <taxon>Ecdysozoa</taxon>
        <taxon>Arthropoda</taxon>
        <taxon>Hexapoda</taxon>
        <taxon>Insecta</taxon>
        <taxon>Pterygota</taxon>
        <taxon>Neoptera</taxon>
        <taxon>Endopterygota</taxon>
        <taxon>Lepidoptera</taxon>
        <taxon>Glossata</taxon>
        <taxon>Ditrysia</taxon>
        <taxon>Tineoidea</taxon>
        <taxon>Psychidae</taxon>
        <taxon>Oiketicinae</taxon>
        <taxon>Eumeta</taxon>
    </lineage>
</organism>
<gene>
    <name evidence="1" type="ORF">EVAR_20056_1</name>
</gene>
<evidence type="ECO:0000313" key="1">
    <source>
        <dbReference type="EMBL" id="GBP26042.1"/>
    </source>
</evidence>
<sequence length="107" mass="12094">MKIDFFYSIVEGQTSRRTFRECMVIAAHVYSQSQRSHQGVTGLLNRNRIFDGGKSGLIEGKSGDKYGIRVIERGVGRWRGKRPPELSVTGWIDIAEAVTSHMHCVRL</sequence>
<protein>
    <submittedName>
        <fullName evidence="1">Uncharacterized protein</fullName>
    </submittedName>
</protein>
<proteinExistence type="predicted"/>
<evidence type="ECO:0000313" key="2">
    <source>
        <dbReference type="Proteomes" id="UP000299102"/>
    </source>
</evidence>
<keyword evidence="2" id="KW-1185">Reference proteome</keyword>